<feature type="region of interest" description="Disordered" evidence="1">
    <location>
        <begin position="1019"/>
        <end position="1058"/>
    </location>
</feature>
<feature type="compositionally biased region" description="Basic and acidic residues" evidence="1">
    <location>
        <begin position="878"/>
        <end position="900"/>
    </location>
</feature>
<feature type="compositionally biased region" description="Acidic residues" evidence="1">
    <location>
        <begin position="37"/>
        <end position="47"/>
    </location>
</feature>
<dbReference type="STRING" id="144197.ENSSPAP00000004183"/>
<feature type="compositionally biased region" description="Basic and acidic residues" evidence="1">
    <location>
        <begin position="582"/>
        <end position="602"/>
    </location>
</feature>
<feature type="compositionally biased region" description="Basic and acidic residues" evidence="1">
    <location>
        <begin position="13"/>
        <end position="24"/>
    </location>
</feature>
<dbReference type="Pfam" id="PF03370">
    <property type="entry name" value="CBM_21"/>
    <property type="match status" value="1"/>
</dbReference>
<keyword evidence="5" id="KW-1185">Reference proteome</keyword>
<dbReference type="CDD" id="cd22255">
    <property type="entry name" value="PBD_PPP1R3A"/>
    <property type="match status" value="1"/>
</dbReference>
<feature type="compositionally biased region" description="Basic and acidic residues" evidence="1">
    <location>
        <begin position="938"/>
        <end position="958"/>
    </location>
</feature>
<feature type="region of interest" description="Disordered" evidence="1">
    <location>
        <begin position="1"/>
        <end position="50"/>
    </location>
</feature>
<proteinExistence type="predicted"/>
<dbReference type="PANTHER" id="PTHR12307">
    <property type="entry name" value="PROTEIN PHOSPHATASE 1 REGULATORY SUBUNIT"/>
    <property type="match status" value="1"/>
</dbReference>
<keyword evidence="2" id="KW-0472">Membrane</keyword>
<dbReference type="GO" id="GO:0005979">
    <property type="term" value="P:regulation of glycogen biosynthetic process"/>
    <property type="evidence" value="ECO:0007669"/>
    <property type="project" value="TreeGrafter"/>
</dbReference>
<feature type="compositionally biased region" description="Basic and acidic residues" evidence="1">
    <location>
        <begin position="918"/>
        <end position="928"/>
    </location>
</feature>
<dbReference type="InterPro" id="IPR050782">
    <property type="entry name" value="PP1_regulatory_subunit_3"/>
</dbReference>
<dbReference type="GeneID" id="103365487"/>
<evidence type="ECO:0000313" key="4">
    <source>
        <dbReference type="Ensembl" id="ENSSPAP00000004183.1"/>
    </source>
</evidence>
<accession>A0A3B4Z628</accession>
<feature type="compositionally biased region" description="Basic and acidic residues" evidence="1">
    <location>
        <begin position="972"/>
        <end position="1000"/>
    </location>
</feature>
<evidence type="ECO:0000256" key="2">
    <source>
        <dbReference type="SAM" id="Phobius"/>
    </source>
</evidence>
<feature type="compositionally biased region" description="Polar residues" evidence="1">
    <location>
        <begin position="319"/>
        <end position="330"/>
    </location>
</feature>
<dbReference type="Ensembl" id="ENSSPAT00000004268.1">
    <property type="protein sequence ID" value="ENSSPAP00000004183.1"/>
    <property type="gene ID" value="ENSSPAG00000003240.1"/>
</dbReference>
<feature type="transmembrane region" description="Helical" evidence="2">
    <location>
        <begin position="1297"/>
        <end position="1318"/>
    </location>
</feature>
<reference evidence="6" key="2">
    <citation type="submission" date="2025-04" db="UniProtKB">
        <authorList>
            <consortium name="RefSeq"/>
        </authorList>
    </citation>
    <scope>IDENTIFICATION</scope>
</reference>
<evidence type="ECO:0000259" key="3">
    <source>
        <dbReference type="PROSITE" id="PS51159"/>
    </source>
</evidence>
<feature type="compositionally biased region" description="Basic and acidic residues" evidence="1">
    <location>
        <begin position="1040"/>
        <end position="1058"/>
    </location>
</feature>
<evidence type="ECO:0000256" key="1">
    <source>
        <dbReference type="SAM" id="MobiDB-lite"/>
    </source>
</evidence>
<feature type="region of interest" description="Disordered" evidence="1">
    <location>
        <begin position="536"/>
        <end position="646"/>
    </location>
</feature>
<sequence>MEALCVQPMEETGVMREELGKIGDPDEVGPEASTSTTDEETDEDSEPEPPLVIRRKVSFADAFGLNLVSVKEFDNAEVAESEVSRSGEREVAHSSEEFYISCLFTVPSSQEELDQRLQAQKVELESIELLPGTTTLRGIIRVVNLCYSKCVYARITLDRWNSYFDLLAEYVPGSSDWKTDRFTFRYTVVPPCERDGTRVEFCLRYETSTGTFWANNKGLNYVLFCHQKGHVKEPQMQEESSGYKSKRSCLKANRGGGAEEKTRETCSMATAAAEVEPTHKAEKADRKTVNSIKLRSFLYRDEHKPLVESIKSRHKSTRSARVQDQLSQRKQQARKLSPHASANGQKASRSTPAPWGYSAGFLYKCQKTQPNESPQVLTYHQIPLLTLDWNSDKPQQLGTADVDDIWTGTAKMTLSKASEENTRSVNDMWETFLNGAGNTNKKETSECNVWQDFLNGPSCRDLSGVPESVWLQTAASVSPSSDKEPQIQYAASSQEFPEFQVGTTTPTTLHAYTLAACQPLSDTLPANVALNAEDQQPAEACVSSPGDDNTATHAASQRSQTNSVKDTSQEFNLEGAPPVSEHSVDSSAECREHAVREREREGIIGGADGSRGDEPFTSHTADLVTSSGESETTDMTAMPESQNASAVDRISQGARLDEGLSSSEEGEVTGTAHNAIDDMLAFRETIRQGTKDGARYVYSTSRQGEEEEITANYKQNKAENTDEVIFRPQKTQEREISQRCGDEMQCESQNSENPLQESQCGENEIRPAQSHADGFDPKQTCEENLEENNIMATELKEGVQALEETEAETCTARGETKRIISASVEVIQVLDEQALQLNSSRQMGSASITLEGRDKQSNQAGEELYIQRREQSGQTEESVLKSEAGEPEGKSLTCDRKIKEQQQINPSTWTTLESEVPQSDHDRIRHGPTDTCNPKPLKAVEPRWTHSQEDVKGQKEEVGGEINPEGVTAKENVAKEDTSTKHQPERAEEGMSQEDKEERVSIGELKIDAMRVLMGKVESPRGERKNAPAGLREVSPEVESSPRVECKKLSDGTKDSITGEKAGSLEAMESGLFAERFGEDLVRRIWEEVFGQEVQVAERDANTVGGLGLMEDSHLLYENDAFDSGVFSLTDQPTDPNLSLCQVLEQTLVTEANDFSPEVRSDPLTTTEQIPLPSKLQTDLNSSAHFSQDLAATLAAPRVQPLTESALGSPTDQEHYSQIKERSVTRQETARQIEDCVVAHKESFNRSAHPSHKHPSSSSEKLKESDGLVWWSLLYVLSHVTRLLICALLVGGFFVIVFLYDFPAFFALYLFSVCWWFYKWKRHQVTVKKVMVG</sequence>
<feature type="compositionally biased region" description="Polar residues" evidence="1">
    <location>
        <begin position="546"/>
        <end position="571"/>
    </location>
</feature>
<dbReference type="PROSITE" id="PS51159">
    <property type="entry name" value="CBM21"/>
    <property type="match status" value="1"/>
</dbReference>
<organism evidence="4">
    <name type="scientific">Stegastes partitus</name>
    <name type="common">bicolor damselfish</name>
    <dbReference type="NCBI Taxonomy" id="144197"/>
    <lineage>
        <taxon>Eukaryota</taxon>
        <taxon>Metazoa</taxon>
        <taxon>Chordata</taxon>
        <taxon>Craniata</taxon>
        <taxon>Vertebrata</taxon>
        <taxon>Euteleostomi</taxon>
        <taxon>Actinopterygii</taxon>
        <taxon>Neopterygii</taxon>
        <taxon>Teleostei</taxon>
        <taxon>Neoteleostei</taxon>
        <taxon>Acanthomorphata</taxon>
        <taxon>Ovalentaria</taxon>
        <taxon>Pomacentridae</taxon>
        <taxon>Stegastes</taxon>
    </lineage>
</organism>
<feature type="compositionally biased region" description="Polar residues" evidence="1">
    <location>
        <begin position="617"/>
        <end position="645"/>
    </location>
</feature>
<dbReference type="GO" id="GO:0008157">
    <property type="term" value="F:protein phosphatase 1 binding"/>
    <property type="evidence" value="ECO:0007669"/>
    <property type="project" value="TreeGrafter"/>
</dbReference>
<dbReference type="PANTHER" id="PTHR12307:SF2">
    <property type="entry name" value="PROTEIN PHOSPHATASE 1 REGULATORY SUBUNIT 3A"/>
    <property type="match status" value="1"/>
</dbReference>
<dbReference type="GO" id="GO:0000164">
    <property type="term" value="C:protein phosphatase type 1 complex"/>
    <property type="evidence" value="ECO:0007669"/>
    <property type="project" value="TreeGrafter"/>
</dbReference>
<name>A0A3B4Z628_9TELE</name>
<reference evidence="4" key="1">
    <citation type="submission" date="2023-09" db="UniProtKB">
        <authorList>
            <consortium name="Ensembl"/>
        </authorList>
    </citation>
    <scope>IDENTIFICATION</scope>
</reference>
<feature type="compositionally biased region" description="Polar residues" evidence="1">
    <location>
        <begin position="901"/>
        <end position="917"/>
    </location>
</feature>
<dbReference type="Gene3D" id="2.60.40.2440">
    <property type="entry name" value="Carbohydrate binding type-21 domain"/>
    <property type="match status" value="1"/>
</dbReference>
<feature type="compositionally biased region" description="Polar residues" evidence="1">
    <location>
        <begin position="340"/>
        <end position="351"/>
    </location>
</feature>
<dbReference type="OrthoDB" id="1881at2759"/>
<feature type="region of interest" description="Disordered" evidence="1">
    <location>
        <begin position="308"/>
        <end position="352"/>
    </location>
</feature>
<feature type="region of interest" description="Disordered" evidence="1">
    <location>
        <begin position="868"/>
        <end position="1000"/>
    </location>
</feature>
<dbReference type="Proteomes" id="UP000694891">
    <property type="component" value="Unplaced"/>
</dbReference>
<dbReference type="InterPro" id="IPR038175">
    <property type="entry name" value="CBM21_dom_sf"/>
</dbReference>
<feature type="domain" description="CBM21" evidence="3">
    <location>
        <begin position="114"/>
        <end position="224"/>
    </location>
</feature>
<keyword evidence="2" id="KW-1133">Transmembrane helix</keyword>
<dbReference type="InterPro" id="IPR005036">
    <property type="entry name" value="CBM21_dom"/>
</dbReference>
<evidence type="ECO:0000313" key="6">
    <source>
        <dbReference type="RefSeq" id="XP_008291151.1"/>
    </source>
</evidence>
<dbReference type="GO" id="GO:2001069">
    <property type="term" value="F:glycogen binding"/>
    <property type="evidence" value="ECO:0007669"/>
    <property type="project" value="TreeGrafter"/>
</dbReference>
<keyword evidence="2" id="KW-0812">Transmembrane</keyword>
<dbReference type="GeneTree" id="ENSGT00940000157682"/>
<dbReference type="RefSeq" id="XP_008291151.1">
    <property type="nucleotide sequence ID" value="XM_008292929.1"/>
</dbReference>
<evidence type="ECO:0000313" key="5">
    <source>
        <dbReference type="Proteomes" id="UP000694891"/>
    </source>
</evidence>
<protein>
    <submittedName>
        <fullName evidence="4">Protein phosphatase 1 regulatory subunit 3A-like</fullName>
    </submittedName>
    <submittedName>
        <fullName evidence="6">Uncharacterized protein LOC103365487 isoform X1</fullName>
    </submittedName>
</protein>
<feature type="region of interest" description="Disordered" evidence="1">
    <location>
        <begin position="235"/>
        <end position="265"/>
    </location>
</feature>
<gene>
    <name evidence="6" type="primary">LOC103365487</name>
</gene>